<reference evidence="5 6" key="1">
    <citation type="submission" date="2018-07" db="EMBL/GenBank/DDBJ databases">
        <title>Lactobacillus curvatus genome sequence.</title>
        <authorList>
            <person name="Prechtl R."/>
        </authorList>
    </citation>
    <scope>NUCLEOTIDE SEQUENCE [LARGE SCALE GENOMIC DNA]</scope>
    <source>
        <strain evidence="5 6">TMW 1.1928</strain>
    </source>
</reference>
<dbReference type="SUPFAM" id="SSF49478">
    <property type="entry name" value="Cna protein B-type domain"/>
    <property type="match status" value="2"/>
</dbReference>
<evidence type="ECO:0000256" key="2">
    <source>
        <dbReference type="ARBA" id="ARBA00022525"/>
    </source>
</evidence>
<comment type="similarity">
    <text evidence="1">Belongs to the serine-aspartate repeat-containing protein (SDr) family.</text>
</comment>
<evidence type="ECO:0000313" key="6">
    <source>
        <dbReference type="Proteomes" id="UP000257607"/>
    </source>
</evidence>
<sequence length="234" mass="25503">MNIDEDIHFNYQQQAGNIEVNVMDSDTQAKLAGVKMAIASVKTPSQKRTTTTDADGAAHWSDLAVGQYKLTVEEMLPNYVVNGLSEQLMNVNNGETAQLMLTARRQTGAFQIHSTSESGRMIPNVSYQVDALDGSPQRTVQTNEAGVAALTGLNEGLYTVKETKVPTGYQLAQAEQTVIVRNGQNPDVTFVHQIARTDADHDLVIKMADHLGNAVGMSSSRSNKLIQMNLIVKR</sequence>
<keyword evidence="3" id="KW-0732">Signal</keyword>
<dbReference type="EMBL" id="CP031003">
    <property type="protein sequence ID" value="AXN36714.1"/>
    <property type="molecule type" value="Genomic_DNA"/>
</dbReference>
<keyword evidence="2" id="KW-0964">Secreted</keyword>
<dbReference type="PANTHER" id="PTHR36108:SF13">
    <property type="entry name" value="COLOSSIN-B-RELATED"/>
    <property type="match status" value="1"/>
</dbReference>
<feature type="domain" description="SpaA-like prealbumin fold" evidence="4">
    <location>
        <begin position="109"/>
        <end position="190"/>
    </location>
</feature>
<dbReference type="RefSeq" id="WP_089542425.1">
    <property type="nucleotide sequence ID" value="NZ_CP016470.1"/>
</dbReference>
<dbReference type="InterPro" id="IPR013783">
    <property type="entry name" value="Ig-like_fold"/>
</dbReference>
<organism evidence="5 6">
    <name type="scientific">Latilactobacillus curvatus</name>
    <name type="common">Lactobacillus curvatus</name>
    <dbReference type="NCBI Taxonomy" id="28038"/>
    <lineage>
        <taxon>Bacteria</taxon>
        <taxon>Bacillati</taxon>
        <taxon>Bacillota</taxon>
        <taxon>Bacilli</taxon>
        <taxon>Lactobacillales</taxon>
        <taxon>Lactobacillaceae</taxon>
        <taxon>Latilactobacillus</taxon>
    </lineage>
</organism>
<dbReference type="Proteomes" id="UP000257607">
    <property type="component" value="Chromosome"/>
</dbReference>
<accession>A0A385AGH3</accession>
<evidence type="ECO:0000256" key="3">
    <source>
        <dbReference type="ARBA" id="ARBA00022729"/>
    </source>
</evidence>
<dbReference type="Gene3D" id="2.60.40.10">
    <property type="entry name" value="Immunoglobulins"/>
    <property type="match status" value="2"/>
</dbReference>
<dbReference type="Pfam" id="PF17802">
    <property type="entry name" value="SpaA"/>
    <property type="match status" value="2"/>
</dbReference>
<evidence type="ECO:0000259" key="4">
    <source>
        <dbReference type="Pfam" id="PF17802"/>
    </source>
</evidence>
<evidence type="ECO:0000313" key="5">
    <source>
        <dbReference type="EMBL" id="AXN36714.1"/>
    </source>
</evidence>
<protein>
    <recommendedName>
        <fullName evidence="4">SpaA-like prealbumin fold domain-containing protein</fullName>
    </recommendedName>
</protein>
<dbReference type="InterPro" id="IPR041033">
    <property type="entry name" value="SpaA_PFL_dom_1"/>
</dbReference>
<proteinExistence type="inferred from homology"/>
<dbReference type="PANTHER" id="PTHR36108">
    <property type="entry name" value="COLOSSIN-B-RELATED"/>
    <property type="match status" value="1"/>
</dbReference>
<feature type="domain" description="SpaA-like prealbumin fold" evidence="4">
    <location>
        <begin position="16"/>
        <end position="91"/>
    </location>
</feature>
<evidence type="ECO:0000256" key="1">
    <source>
        <dbReference type="ARBA" id="ARBA00007257"/>
    </source>
</evidence>
<name>A0A385AGH3_LATCU</name>
<gene>
    <name evidence="5" type="ORF">DT351_10435</name>
</gene>
<dbReference type="AlphaFoldDB" id="A0A385AGH3"/>